<dbReference type="Gene3D" id="6.10.280.150">
    <property type="match status" value="1"/>
</dbReference>
<evidence type="ECO:0000313" key="8">
    <source>
        <dbReference type="EMBL" id="KAF3833820.1"/>
    </source>
</evidence>
<dbReference type="OrthoDB" id="1060785at2759"/>
<dbReference type="GO" id="GO:0005856">
    <property type="term" value="C:cytoskeleton"/>
    <property type="evidence" value="ECO:0007669"/>
    <property type="project" value="UniProtKB-SubCell"/>
</dbReference>
<reference evidence="8 9" key="1">
    <citation type="submission" date="2020-03" db="EMBL/GenBank/DDBJ databases">
        <title>Dissostichus mawsoni Genome sequencing and assembly.</title>
        <authorList>
            <person name="Park H."/>
        </authorList>
    </citation>
    <scope>NUCLEOTIDE SEQUENCE [LARGE SCALE GENOMIC DNA]</scope>
    <source>
        <strain evidence="8">DM0001</strain>
        <tissue evidence="8">Muscle</tissue>
    </source>
</reference>
<evidence type="ECO:0000313" key="9">
    <source>
        <dbReference type="Proteomes" id="UP000518266"/>
    </source>
</evidence>
<dbReference type="GO" id="GO:0031209">
    <property type="term" value="C:SCAR complex"/>
    <property type="evidence" value="ECO:0007669"/>
    <property type="project" value="TreeGrafter"/>
</dbReference>
<dbReference type="AlphaFoldDB" id="A0A7J5X9Y5"/>
<dbReference type="InterPro" id="IPR028288">
    <property type="entry name" value="SCAR/WAVE_fam"/>
</dbReference>
<dbReference type="GO" id="GO:0071933">
    <property type="term" value="F:Arp2/3 complex binding"/>
    <property type="evidence" value="ECO:0007669"/>
    <property type="project" value="TreeGrafter"/>
</dbReference>
<comment type="caution">
    <text evidence="8">The sequence shown here is derived from an EMBL/GenBank/DDBJ whole genome shotgun (WGS) entry which is preliminary data.</text>
</comment>
<accession>A0A7J5X9Y5</accession>
<keyword evidence="4" id="KW-0597">Phosphoprotein</keyword>
<evidence type="ECO:0000256" key="3">
    <source>
        <dbReference type="ARBA" id="ARBA00022490"/>
    </source>
</evidence>
<dbReference type="GO" id="GO:0030027">
    <property type="term" value="C:lamellipodium"/>
    <property type="evidence" value="ECO:0007669"/>
    <property type="project" value="TreeGrafter"/>
</dbReference>
<organism evidence="8 9">
    <name type="scientific">Dissostichus mawsoni</name>
    <name type="common">Antarctic cod</name>
    <dbReference type="NCBI Taxonomy" id="36200"/>
    <lineage>
        <taxon>Eukaryota</taxon>
        <taxon>Metazoa</taxon>
        <taxon>Chordata</taxon>
        <taxon>Craniata</taxon>
        <taxon>Vertebrata</taxon>
        <taxon>Euteleostomi</taxon>
        <taxon>Actinopterygii</taxon>
        <taxon>Neopterygii</taxon>
        <taxon>Teleostei</taxon>
        <taxon>Neoteleostei</taxon>
        <taxon>Acanthomorphata</taxon>
        <taxon>Eupercaria</taxon>
        <taxon>Perciformes</taxon>
        <taxon>Notothenioidei</taxon>
        <taxon>Nototheniidae</taxon>
        <taxon>Dissostichus</taxon>
    </lineage>
</organism>
<keyword evidence="5" id="KW-0009">Actin-binding</keyword>
<evidence type="ECO:0000256" key="1">
    <source>
        <dbReference type="ARBA" id="ARBA00004245"/>
    </source>
</evidence>
<dbReference type="PANTHER" id="PTHR12902:SF6">
    <property type="entry name" value="ACTIN-BINDING PROTEIN WASF2"/>
    <property type="match status" value="1"/>
</dbReference>
<dbReference type="GO" id="GO:0034237">
    <property type="term" value="F:protein kinase A regulatory subunit binding"/>
    <property type="evidence" value="ECO:0007669"/>
    <property type="project" value="TreeGrafter"/>
</dbReference>
<sequence>MTHLLLPTRVGPHFPQHPTMPLVTRNIEPRHVCRQTIPVNIRSELECVTNISLANIIRQLGSLSECLLCGVGCPYAGAFAIRVNTLGDRVDRLQVKVTQLDPKEEEVSLQAITTRKAFRSSLTQDQQLFTRPSLPMPVQDTYETCNPPPPLNYLSQYR</sequence>
<dbReference type="GO" id="GO:0030036">
    <property type="term" value="P:actin cytoskeleton organization"/>
    <property type="evidence" value="ECO:0007669"/>
    <property type="project" value="InterPro"/>
</dbReference>
<dbReference type="GO" id="GO:0003779">
    <property type="term" value="F:actin binding"/>
    <property type="evidence" value="ECO:0007669"/>
    <property type="project" value="UniProtKB-KW"/>
</dbReference>
<comment type="subcellular location">
    <subcellularLocation>
        <location evidence="1">Cytoplasm</location>
        <location evidence="1">Cytoskeleton</location>
    </subcellularLocation>
</comment>
<keyword evidence="3" id="KW-0963">Cytoplasm</keyword>
<keyword evidence="9" id="KW-1185">Reference proteome</keyword>
<evidence type="ECO:0000256" key="4">
    <source>
        <dbReference type="ARBA" id="ARBA00022553"/>
    </source>
</evidence>
<name>A0A7J5X9Y5_DISMA</name>
<feature type="region of interest" description="Disordered" evidence="7">
    <location>
        <begin position="139"/>
        <end position="158"/>
    </location>
</feature>
<dbReference type="PANTHER" id="PTHR12902">
    <property type="entry name" value="WASP-1"/>
    <property type="match status" value="1"/>
</dbReference>
<dbReference type="EMBL" id="JAAKFY010000026">
    <property type="protein sequence ID" value="KAF3833820.1"/>
    <property type="molecule type" value="Genomic_DNA"/>
</dbReference>
<evidence type="ECO:0000256" key="2">
    <source>
        <dbReference type="ARBA" id="ARBA00006993"/>
    </source>
</evidence>
<gene>
    <name evidence="8" type="ORF">F7725_025024</name>
</gene>
<evidence type="ECO:0000256" key="5">
    <source>
        <dbReference type="ARBA" id="ARBA00023203"/>
    </source>
</evidence>
<evidence type="ECO:0000256" key="7">
    <source>
        <dbReference type="SAM" id="MobiDB-lite"/>
    </source>
</evidence>
<dbReference type="FunFam" id="1.20.5.340:FF:000012">
    <property type="entry name" value="Wiskott-Aldrich syndrome protein family member 1"/>
    <property type="match status" value="1"/>
</dbReference>
<dbReference type="GO" id="GO:2000601">
    <property type="term" value="P:positive regulation of Arp2/3 complex-mediated actin nucleation"/>
    <property type="evidence" value="ECO:0007669"/>
    <property type="project" value="TreeGrafter"/>
</dbReference>
<proteinExistence type="inferred from homology"/>
<protein>
    <submittedName>
        <fullName evidence="8">Uncharacterized protein</fullName>
    </submittedName>
</protein>
<dbReference type="Gene3D" id="1.20.5.340">
    <property type="match status" value="1"/>
</dbReference>
<evidence type="ECO:0000256" key="6">
    <source>
        <dbReference type="ARBA" id="ARBA00023212"/>
    </source>
</evidence>
<keyword evidence="6" id="KW-0206">Cytoskeleton</keyword>
<dbReference type="Proteomes" id="UP000518266">
    <property type="component" value="Unassembled WGS sequence"/>
</dbReference>
<comment type="similarity">
    <text evidence="2">Belongs to the SCAR/WAVE family.</text>
</comment>